<keyword evidence="5" id="KW-0611">Plant defense</keyword>
<evidence type="ECO:0000259" key="9">
    <source>
        <dbReference type="PROSITE" id="PS50104"/>
    </source>
</evidence>
<dbReference type="InterPro" id="IPR058192">
    <property type="entry name" value="WHD_ROQ1-like"/>
</dbReference>
<dbReference type="GO" id="GO:0006952">
    <property type="term" value="P:defense response"/>
    <property type="evidence" value="ECO:0007669"/>
    <property type="project" value="UniProtKB-KW"/>
</dbReference>
<keyword evidence="2" id="KW-0433">Leucine-rich repeat</keyword>
<dbReference type="OMA" id="SHETIEM"/>
<dbReference type="InterPro" id="IPR035897">
    <property type="entry name" value="Toll_tir_struct_dom_sf"/>
</dbReference>
<dbReference type="InterPro" id="IPR044974">
    <property type="entry name" value="Disease_R_plants"/>
</dbReference>
<comment type="catalytic activity">
    <reaction evidence="7">
        <text>NAD(+) + H2O = ADP-D-ribose + nicotinamide + H(+)</text>
        <dbReference type="Rhea" id="RHEA:16301"/>
        <dbReference type="ChEBI" id="CHEBI:15377"/>
        <dbReference type="ChEBI" id="CHEBI:15378"/>
        <dbReference type="ChEBI" id="CHEBI:17154"/>
        <dbReference type="ChEBI" id="CHEBI:57540"/>
        <dbReference type="ChEBI" id="CHEBI:57967"/>
        <dbReference type="EC" id="3.2.2.6"/>
    </reaction>
    <physiologicalReaction direction="left-to-right" evidence="7">
        <dbReference type="Rhea" id="RHEA:16302"/>
    </physiologicalReaction>
</comment>
<dbReference type="EnsemblPlants" id="Bo7g104800.1">
    <property type="protein sequence ID" value="Bo7g104800.1"/>
    <property type="gene ID" value="Bo7g104800"/>
</dbReference>
<dbReference type="Pfam" id="PF20160">
    <property type="entry name" value="C-JID"/>
    <property type="match status" value="1"/>
</dbReference>
<dbReference type="Gene3D" id="3.40.50.300">
    <property type="entry name" value="P-loop containing nucleotide triphosphate hydrolases"/>
    <property type="match status" value="2"/>
</dbReference>
<evidence type="ECO:0000256" key="8">
    <source>
        <dbReference type="SAM" id="MobiDB-lite"/>
    </source>
</evidence>
<feature type="domain" description="TIR" evidence="9">
    <location>
        <begin position="102"/>
        <end position="250"/>
    </location>
</feature>
<organism evidence="10 11">
    <name type="scientific">Brassica oleracea var. oleracea</name>
    <dbReference type="NCBI Taxonomy" id="109376"/>
    <lineage>
        <taxon>Eukaryota</taxon>
        <taxon>Viridiplantae</taxon>
        <taxon>Streptophyta</taxon>
        <taxon>Embryophyta</taxon>
        <taxon>Tracheophyta</taxon>
        <taxon>Spermatophyta</taxon>
        <taxon>Magnoliopsida</taxon>
        <taxon>eudicotyledons</taxon>
        <taxon>Gunneridae</taxon>
        <taxon>Pentapetalae</taxon>
        <taxon>rosids</taxon>
        <taxon>malvids</taxon>
        <taxon>Brassicales</taxon>
        <taxon>Brassicaceae</taxon>
        <taxon>Brassiceae</taxon>
        <taxon>Brassica</taxon>
    </lineage>
</organism>
<keyword evidence="4" id="KW-0378">Hydrolase</keyword>
<dbReference type="GO" id="GO:0043531">
    <property type="term" value="F:ADP binding"/>
    <property type="evidence" value="ECO:0007669"/>
    <property type="project" value="InterPro"/>
</dbReference>
<feature type="region of interest" description="Disordered" evidence="8">
    <location>
        <begin position="1878"/>
        <end position="1914"/>
    </location>
</feature>
<dbReference type="InterPro" id="IPR032675">
    <property type="entry name" value="LRR_dom_sf"/>
</dbReference>
<dbReference type="Pfam" id="PF23282">
    <property type="entry name" value="WHD_ROQ1"/>
    <property type="match status" value="2"/>
</dbReference>
<evidence type="ECO:0000256" key="4">
    <source>
        <dbReference type="ARBA" id="ARBA00022801"/>
    </source>
</evidence>
<dbReference type="Proteomes" id="UP000032141">
    <property type="component" value="Chromosome C7"/>
</dbReference>
<evidence type="ECO:0000256" key="3">
    <source>
        <dbReference type="ARBA" id="ARBA00022737"/>
    </source>
</evidence>
<dbReference type="SMART" id="SM00382">
    <property type="entry name" value="AAA"/>
    <property type="match status" value="2"/>
</dbReference>
<sequence>MPEDSEPRQLGGGELISLGLTEKKRSYSSRHCQKEAESMKASSVDIVEDTEDKLALSCNPSKQEEHAVAIFTTPVKELPLKPSATTADSKEIFVTENSGSVWRYDVFPSFSGEDVRKSLLSHLLKELHRKSINTFIDHGIERSRPIGPELLSAIRESRISIVVFSKNYASSSWCLNELVEIYKSFNELNQMTGKFGKIFEGTCNGKTEDQKQRWMQALAEVANMAGEDSRNWSDESTMIERIANDVSNKLLITPSNDFGDFVGIEAHLEAMNSVLCLESEDVRMVGIVGPSGIGKSTIARALFSQLSGRFHYKAFVSYKRTIQDDYGMKVRWEEQFLSEILCQKEVKLFHLGAVEQRLKHKKVLIVLDDVDDVELLKTLVGQTGWFGLGSRIVVITKDKELLRSHKIELVYEVDYPSENLALQMFCRCSFGQNSPPEGFMKLACEGANLAGKLPLGLNVLGSSLRGKDKEEWMELLPRLRDGLDGKIKKTLRVSYDELECKDQEIFLYIACLLNGEKVDYIKNLLGDSVDMGLRILADKSLIRITPSRRTVNMHSLLQKLGKEIVRAESIYNPGNRRFLVDSKDICEALTENLCTENVLGMYFNTSELEEALFVNEESFKGMRNLTFLKVYKEWSRESGEGRLCLPRGYVYLPRKLRLLYWDEYPLTFMHFNFRAEILVKLTMENSKLEKLWEGVQPLRSLKKIRLDGSTKLKEIPNLSNAINLEKLNLWGCTSLVTLPSSIRYLNKLRKVSMEGCTKIEALPTDINLGCLDYLNLGGCSRLRRFPRISKNISGLILDGTSIDDEESSYLENIYGLTKLDWNGCSMRSMPLDFRSENLVYLTMRGSKLEKLWDGVQSLGNLVRLDLSGCENLIFFPDLSEATTLDHLELNDCKSLVVLPSSIRSLNKLTRLEMQGCTKLKVLPTDVNLESLKYLDLIGCSNLKSFPRISRNVSELYLNGTAIEEDKDCFFIGNMHGLTELVWSDCSMKYLPSSFCAESLVKFSVPGSKLEKLWEGIQSLGSLRTIDLSGCQSLKEIPDLSTATSLEYLDLTDCKSLVMLPSSIRNLKKLVDLKMEGCTGLEVLPNDVNLVSLNQYFNLSGCSRLRSFPQISTSIVYLHLDYTAIEEVPSWIENISGLSRLTMRGCKKLEKVASNSFKLKSLLDIDFSDCEGVRTFSDDASVVTSNNEGHQPVTEEATFHLGHLTASEKNRASHSFFNPVSCLKFQNCFNLDQDARKLILQSGFKHAVLPGKEVHPYFRDQACGTSLTISLHESSLSLRVLQFKACILLEPPTGYPRNRYACIGVWWYFRGERNIHNVCIDVDPCNVAHLVVFHFELCLPKEVNCHPSELDHNDMVFNFESKSQHRIKGCGVRLINVSPSEDGSCTSSETQYKQQCGEREFGKAFEETCKGKTEDEKQRWMRALAEVANMAGEDLQNWCNEANLIDNIAHDVSNKLITPSNCFGDFVGIEAHLEAMNQLLCMESEEARMVGIVGPSGIGKTTIARALFSQLSSRFHYRAFLAYRRTIQDDYGMKLCWEERFLSEILCQKDLKICYLGVVKKRLKLKKVLIFLDDVDDVELLKTLVGRTKWFGSGSRIIVISQDRQLLKAHEIDLIYKVEFPSEDVALQMLCRSAFGQNSPPNGFMELAVEVAKLAGNLPLGLNVLGSSLRGRGKDEWMKMMPRLRNYLDGKIEKTLRVSYDRLNGKDQELFLFIAFARLFNGVQVSYIIDLLGDSVNSGLETLADKSLIRITSHETIEMHNLLHKLAREIFRAESINNPGKRRFLVDVEDIRDVFTDKTGRLLLPQGLFYIPRKLRLLRWDAYPSKCLPSNFKAEYLVELRMKNSSLEKLWEGTLTSSTRTTEVDSVASSDPVEIATQDDKPMRELKQTLSNDNETEEEERRITNPGEPTGKIFPKDKYDRVQKRIWARPKHNQLLPQETLSFWHGICRQSDEEEQPAVVCGTQASPETRRLKSQLGLDGKQREPLGRLKKLIMSWSTYLKELPDLSNAKSLEEVYLDRCTSLATFPSSIQNLHKLRELDLEGCTELESFPILINLKSLEYLNLRECSRLRNFPQIYINSSHGFSLEVEGCFWNNSLCGLDYLGCIMRCIPCKFRPEQLIGLTVKSNMLEKLWDGVQCLGSLEMMDVSSCENLTEIPDLSMAPNLMYLRLNNCKSLVTVPSTIGNLFKLVKLEMKECTMLEVLPTDVNLPSLETLHLSGCSRLRSFPQISRSIESLYLNDTAIEEVPCCIENFWRLSELSMCGCKRLENICPNIFRLRSLKLVDFSDCGEVVTALSDASILATISIEDHFYLIPLFENTEERYKDGADIDWAGVSRNSEYLDFKNCFKLDRDARELIIRSYMKPTVLPGGEVPTYFTHRASGNSLTVTLPQSSLSQVFLGFKACIAVEPPNNAENVQMGLRWYFRGRSSVHHFMVYHHSFKMDEDHLLMFHFGFPLEEINYTSSELDYIHAEFECCYHKYACSDIYGPDSHTQPCLLSLKMIKGCGLRLLNLSGSPYGAARISETEYGQQSGESDRESGRSNKRMRMMVRTSEEPSSLLCGKTVANTRLMTPNVELSLGQGETSTQMSLRSMIPSSSDSSSRFHGDGASLRLSLSPSEPCFSGEAFNPMITEQTLWISRRLLSLLHF</sequence>
<protein>
    <recommendedName>
        <fullName evidence="1">ADP-ribosyl cyclase/cyclic ADP-ribose hydrolase</fullName>
        <ecNumber evidence="1">3.2.2.6</ecNumber>
    </recommendedName>
</protein>
<dbReference type="InterPro" id="IPR027417">
    <property type="entry name" value="P-loop_NTPase"/>
</dbReference>
<evidence type="ECO:0000256" key="1">
    <source>
        <dbReference type="ARBA" id="ARBA00011982"/>
    </source>
</evidence>
<dbReference type="Gene3D" id="3.80.10.10">
    <property type="entry name" value="Ribonuclease Inhibitor"/>
    <property type="match status" value="5"/>
</dbReference>
<dbReference type="PANTHER" id="PTHR11017:SF274">
    <property type="entry name" value="ADP-RIBOSYL CYCLASE_CYCLIC ADP-RIBOSE HYDROLASE-RELATED"/>
    <property type="match status" value="1"/>
</dbReference>
<dbReference type="FunFam" id="1.10.8.430:FF:000002">
    <property type="entry name" value="Disease resistance protein (TIR-NBS-LRR class)"/>
    <property type="match status" value="2"/>
</dbReference>
<dbReference type="SUPFAM" id="SSF52058">
    <property type="entry name" value="L domain-like"/>
    <property type="match status" value="4"/>
</dbReference>
<evidence type="ECO:0000313" key="10">
    <source>
        <dbReference type="EnsemblPlants" id="Bo7g104800.1"/>
    </source>
</evidence>
<feature type="region of interest" description="Disordered" evidence="8">
    <location>
        <begin position="21"/>
        <end position="43"/>
    </location>
</feature>
<dbReference type="HOGENOM" id="CLU_227625_0_0_1"/>
<dbReference type="InterPro" id="IPR036390">
    <property type="entry name" value="WH_DNA-bd_sf"/>
</dbReference>
<dbReference type="Pfam" id="PF01582">
    <property type="entry name" value="TIR"/>
    <property type="match status" value="2"/>
</dbReference>
<dbReference type="PANTHER" id="PTHR11017">
    <property type="entry name" value="LEUCINE-RICH REPEAT-CONTAINING PROTEIN"/>
    <property type="match status" value="1"/>
</dbReference>
<dbReference type="Gene3D" id="1.10.8.430">
    <property type="entry name" value="Helical domain of apoptotic protease-activating factors"/>
    <property type="match status" value="2"/>
</dbReference>
<reference evidence="10" key="2">
    <citation type="submission" date="2015-03" db="UniProtKB">
        <authorList>
            <consortium name="EnsemblPlants"/>
        </authorList>
    </citation>
    <scope>IDENTIFICATION</scope>
</reference>
<dbReference type="SUPFAM" id="SSF46785">
    <property type="entry name" value="Winged helix' DNA-binding domain"/>
    <property type="match status" value="1"/>
</dbReference>
<dbReference type="InterPro" id="IPR000157">
    <property type="entry name" value="TIR_dom"/>
</dbReference>
<dbReference type="SUPFAM" id="SSF52200">
    <property type="entry name" value="Toll/Interleukin receptor TIR domain"/>
    <property type="match status" value="1"/>
</dbReference>
<dbReference type="GO" id="GO:0061809">
    <property type="term" value="F:NAD+ nucleosidase activity, cyclic ADP-ribose generating"/>
    <property type="evidence" value="ECO:0007669"/>
    <property type="project" value="UniProtKB-EC"/>
</dbReference>
<dbReference type="SUPFAM" id="SSF52540">
    <property type="entry name" value="P-loop containing nucleoside triphosphate hydrolases"/>
    <property type="match status" value="2"/>
</dbReference>
<name>A0A0D3DEI2_BRAOL</name>
<dbReference type="FunFam" id="3.40.50.10140:FF:000007">
    <property type="entry name" value="Disease resistance protein (TIR-NBS-LRR class)"/>
    <property type="match status" value="1"/>
</dbReference>
<proteinExistence type="predicted"/>
<evidence type="ECO:0000256" key="7">
    <source>
        <dbReference type="ARBA" id="ARBA00047304"/>
    </source>
</evidence>
<evidence type="ECO:0000256" key="6">
    <source>
        <dbReference type="ARBA" id="ARBA00023027"/>
    </source>
</evidence>
<dbReference type="GO" id="GO:0007165">
    <property type="term" value="P:signal transduction"/>
    <property type="evidence" value="ECO:0007669"/>
    <property type="project" value="InterPro"/>
</dbReference>
<dbReference type="SMART" id="SM00255">
    <property type="entry name" value="TIR"/>
    <property type="match status" value="1"/>
</dbReference>
<dbReference type="eggNOG" id="ENOG502QWPX">
    <property type="taxonomic scope" value="Eukaryota"/>
</dbReference>
<dbReference type="PRINTS" id="PR00364">
    <property type="entry name" value="DISEASERSIST"/>
</dbReference>
<dbReference type="InterPro" id="IPR003593">
    <property type="entry name" value="AAA+_ATPase"/>
</dbReference>
<accession>A0A0D3DEI2</accession>
<feature type="region of interest" description="Disordered" evidence="8">
    <location>
        <begin position="2522"/>
        <end position="2542"/>
    </location>
</feature>
<dbReference type="InterPro" id="IPR002182">
    <property type="entry name" value="NB-ARC"/>
</dbReference>
<dbReference type="Pfam" id="PF07725">
    <property type="entry name" value="LRR_3"/>
    <property type="match status" value="4"/>
</dbReference>
<reference evidence="10 11" key="1">
    <citation type="journal article" date="2014" name="Genome Biol.">
        <title>Transcriptome and methylome profiling reveals relics of genome dominance in the mesopolyploid Brassica oleracea.</title>
        <authorList>
            <person name="Parkin I.A."/>
            <person name="Koh C."/>
            <person name="Tang H."/>
            <person name="Robinson S.J."/>
            <person name="Kagale S."/>
            <person name="Clarke W.E."/>
            <person name="Town C.D."/>
            <person name="Nixon J."/>
            <person name="Krishnakumar V."/>
            <person name="Bidwell S.L."/>
            <person name="Denoeud F."/>
            <person name="Belcram H."/>
            <person name="Links M.G."/>
            <person name="Just J."/>
            <person name="Clarke C."/>
            <person name="Bender T."/>
            <person name="Huebert T."/>
            <person name="Mason A.S."/>
            <person name="Pires J.C."/>
            <person name="Barker G."/>
            <person name="Moore J."/>
            <person name="Walley P.G."/>
            <person name="Manoli S."/>
            <person name="Batley J."/>
            <person name="Edwards D."/>
            <person name="Nelson M.N."/>
            <person name="Wang X."/>
            <person name="Paterson A.H."/>
            <person name="King G."/>
            <person name="Bancroft I."/>
            <person name="Chalhoub B."/>
            <person name="Sharpe A.G."/>
        </authorList>
    </citation>
    <scope>NUCLEOTIDE SEQUENCE</scope>
    <source>
        <strain evidence="10 11">cv. TO1000</strain>
    </source>
</reference>
<dbReference type="EC" id="3.2.2.6" evidence="1"/>
<dbReference type="Gramene" id="Bo7g104800.1">
    <property type="protein sequence ID" value="Bo7g104800.1"/>
    <property type="gene ID" value="Bo7g104800"/>
</dbReference>
<dbReference type="STRING" id="109376.A0A0D3DEI2"/>
<dbReference type="Pfam" id="PF00931">
    <property type="entry name" value="NB-ARC"/>
    <property type="match status" value="2"/>
</dbReference>
<evidence type="ECO:0000313" key="11">
    <source>
        <dbReference type="Proteomes" id="UP000032141"/>
    </source>
</evidence>
<evidence type="ECO:0000256" key="2">
    <source>
        <dbReference type="ARBA" id="ARBA00022614"/>
    </source>
</evidence>
<dbReference type="Gene3D" id="3.40.50.10140">
    <property type="entry name" value="Toll/interleukin-1 receptor homology (TIR) domain"/>
    <property type="match status" value="2"/>
</dbReference>
<dbReference type="InterPro" id="IPR042197">
    <property type="entry name" value="Apaf_helical"/>
</dbReference>
<dbReference type="FunFam" id="3.40.50.300:FF:001002">
    <property type="entry name" value="Disease resistance protein (TIR-NBS-LRR class)"/>
    <property type="match status" value="2"/>
</dbReference>
<dbReference type="FunFam" id="3.80.10.10:FF:000386">
    <property type="entry name" value="Disease resistance protein RPS4"/>
    <property type="match status" value="1"/>
</dbReference>
<dbReference type="InterPro" id="IPR045344">
    <property type="entry name" value="C-JID"/>
</dbReference>
<dbReference type="PROSITE" id="PS50104">
    <property type="entry name" value="TIR"/>
    <property type="match status" value="1"/>
</dbReference>
<evidence type="ECO:0000256" key="5">
    <source>
        <dbReference type="ARBA" id="ARBA00022821"/>
    </source>
</evidence>
<keyword evidence="3" id="KW-0677">Repeat</keyword>
<dbReference type="InterPro" id="IPR011713">
    <property type="entry name" value="Leu-rich_rpt_3"/>
</dbReference>
<keyword evidence="6" id="KW-0520">NAD</keyword>
<keyword evidence="11" id="KW-1185">Reference proteome</keyword>